<evidence type="ECO:0000313" key="4">
    <source>
        <dbReference type="EMBL" id="PHU36873.1"/>
    </source>
</evidence>
<dbReference type="GO" id="GO:0005975">
    <property type="term" value="P:carbohydrate metabolic process"/>
    <property type="evidence" value="ECO:0007669"/>
    <property type="project" value="InterPro"/>
</dbReference>
<name>A0A2G3E187_9FIRM</name>
<evidence type="ECO:0000256" key="2">
    <source>
        <dbReference type="ARBA" id="ARBA00022801"/>
    </source>
</evidence>
<dbReference type="SUPFAM" id="SSF52279">
    <property type="entry name" value="Beta-D-glucan exohydrolase, C-terminal domain"/>
    <property type="match status" value="1"/>
</dbReference>
<comment type="caution">
    <text evidence="4">The sequence shown here is derived from an EMBL/GenBank/DDBJ whole genome shotgun (WGS) entry which is preliminary data.</text>
</comment>
<dbReference type="PANTHER" id="PTHR42715:SF10">
    <property type="entry name" value="BETA-GLUCOSIDASE"/>
    <property type="match status" value="1"/>
</dbReference>
<dbReference type="Gene3D" id="2.60.40.10">
    <property type="entry name" value="Immunoglobulins"/>
    <property type="match status" value="1"/>
</dbReference>
<organism evidence="4 5">
    <name type="scientific">Agathobacter ruminis</name>
    <dbReference type="NCBI Taxonomy" id="1712665"/>
    <lineage>
        <taxon>Bacteria</taxon>
        <taxon>Bacillati</taxon>
        <taxon>Bacillota</taxon>
        <taxon>Clostridia</taxon>
        <taxon>Lachnospirales</taxon>
        <taxon>Lachnospiraceae</taxon>
        <taxon>Agathobacter</taxon>
    </lineage>
</organism>
<dbReference type="Pfam" id="PF14310">
    <property type="entry name" value="Fn3-like"/>
    <property type="match status" value="1"/>
</dbReference>
<dbReference type="Proteomes" id="UP000224563">
    <property type="component" value="Unassembled WGS sequence"/>
</dbReference>
<dbReference type="EMBL" id="PDYG01000112">
    <property type="protein sequence ID" value="PHU36873.1"/>
    <property type="molecule type" value="Genomic_DNA"/>
</dbReference>
<reference evidence="4 5" key="1">
    <citation type="submission" date="2017-10" db="EMBL/GenBank/DDBJ databases">
        <title>Resolving the taxonomy of Roseburia spp., Eubacterium rectale and Agathobacter spp. through phylogenomic analysis.</title>
        <authorList>
            <person name="Sheridan P.O."/>
            <person name="Walker A.W."/>
            <person name="Duncan S.H."/>
            <person name="Scott K.P."/>
            <person name="Toole P.W.O."/>
            <person name="Luis P."/>
            <person name="Flint H.J."/>
        </authorList>
    </citation>
    <scope>NUCLEOTIDE SEQUENCE [LARGE SCALE GENOMIC DNA]</scope>
    <source>
        <strain evidence="4 5">JK623</strain>
    </source>
</reference>
<dbReference type="InterPro" id="IPR017853">
    <property type="entry name" value="GH"/>
</dbReference>
<reference evidence="4 5" key="2">
    <citation type="submission" date="2017-10" db="EMBL/GenBank/DDBJ databases">
        <authorList>
            <person name="Banno H."/>
            <person name="Chua N.-H."/>
        </authorList>
    </citation>
    <scope>NUCLEOTIDE SEQUENCE [LARGE SCALE GENOMIC DNA]</scope>
    <source>
        <strain evidence="4 5">JK623</strain>
    </source>
</reference>
<dbReference type="Pfam" id="PF01915">
    <property type="entry name" value="Glyco_hydro_3_C"/>
    <property type="match status" value="1"/>
</dbReference>
<dbReference type="AlphaFoldDB" id="A0A2G3E187"/>
<comment type="similarity">
    <text evidence="1">Belongs to the glycosyl hydrolase 3 family.</text>
</comment>
<gene>
    <name evidence="4" type="ORF">CSX02_11065</name>
</gene>
<dbReference type="PANTHER" id="PTHR42715">
    <property type="entry name" value="BETA-GLUCOSIDASE"/>
    <property type="match status" value="1"/>
</dbReference>
<dbReference type="InterPro" id="IPR026891">
    <property type="entry name" value="Fn3-like"/>
</dbReference>
<dbReference type="Gene3D" id="3.20.20.300">
    <property type="entry name" value="Glycoside hydrolase, family 3, N-terminal domain"/>
    <property type="match status" value="1"/>
</dbReference>
<keyword evidence="5" id="KW-1185">Reference proteome</keyword>
<dbReference type="InterPro" id="IPR001764">
    <property type="entry name" value="Glyco_hydro_3_N"/>
</dbReference>
<dbReference type="InterPro" id="IPR050288">
    <property type="entry name" value="Cellulose_deg_GH3"/>
</dbReference>
<proteinExistence type="inferred from homology"/>
<dbReference type="Gene3D" id="3.40.50.1700">
    <property type="entry name" value="Glycoside hydrolase family 3 C-terminal domain"/>
    <property type="match status" value="1"/>
</dbReference>
<dbReference type="SMART" id="SM01217">
    <property type="entry name" value="Fn3_like"/>
    <property type="match status" value="1"/>
</dbReference>
<evidence type="ECO:0000256" key="1">
    <source>
        <dbReference type="ARBA" id="ARBA00005336"/>
    </source>
</evidence>
<dbReference type="RefSeq" id="WP_099386723.1">
    <property type="nucleotide sequence ID" value="NZ_JANSWH010000044.1"/>
</dbReference>
<evidence type="ECO:0000259" key="3">
    <source>
        <dbReference type="SMART" id="SM01217"/>
    </source>
</evidence>
<dbReference type="Pfam" id="PF00933">
    <property type="entry name" value="Glyco_hydro_3"/>
    <property type="match status" value="1"/>
</dbReference>
<evidence type="ECO:0000313" key="5">
    <source>
        <dbReference type="Proteomes" id="UP000224563"/>
    </source>
</evidence>
<protein>
    <submittedName>
        <fullName evidence="4">Glycosyl hydrolase</fullName>
    </submittedName>
</protein>
<keyword evidence="2 4" id="KW-0378">Hydrolase</keyword>
<accession>A0A2G3E187</accession>
<dbReference type="InterPro" id="IPR036881">
    <property type="entry name" value="Glyco_hydro_3_C_sf"/>
</dbReference>
<feature type="domain" description="Fibronectin type III-like" evidence="3">
    <location>
        <begin position="554"/>
        <end position="621"/>
    </location>
</feature>
<dbReference type="InterPro" id="IPR002772">
    <property type="entry name" value="Glyco_hydro_3_C"/>
</dbReference>
<dbReference type="InterPro" id="IPR036962">
    <property type="entry name" value="Glyco_hydro_3_N_sf"/>
</dbReference>
<dbReference type="GO" id="GO:0004553">
    <property type="term" value="F:hydrolase activity, hydrolyzing O-glycosyl compounds"/>
    <property type="evidence" value="ECO:0007669"/>
    <property type="project" value="InterPro"/>
</dbReference>
<dbReference type="PRINTS" id="PR00133">
    <property type="entry name" value="GLHYDRLASE3"/>
</dbReference>
<dbReference type="SUPFAM" id="SSF51445">
    <property type="entry name" value="(Trans)glycosidases"/>
    <property type="match status" value="1"/>
</dbReference>
<dbReference type="InterPro" id="IPR013783">
    <property type="entry name" value="Ig-like_fold"/>
</dbReference>
<sequence length="787" mass="88528">MKIREQIALCSGADEWNTKAFPKENIPSFRMSDGPNGLRIDKKPATCFPTASIAACCFDTDLMERYGYELAREAKAENVGLILGPGVNIKRNPLCGRNFEYFSEDPLVSGYLGAAVIRGIQSTGIGSCLKHFACNNQEYYRMTSDSLIDERTLREIYLLPFEVAVKEGHPRAVMGAYNKLNGTYCCSNKWLLTDVLRKEWHYEGAVITDWTAVEDRTDAFFAGCDLVMPGGNAYGEREVLRNIANGTLPREKVTRSARRVARMARKAQKALIQAHVDSRSQHEISHQTAQKVAEESMVLLKNAHHILPLDGLEEVVFLGKMAEEIRYQGSGSSRVTPTKLEQVTNLYPQVPYAPGYDANGDTDDALIAEAVALAQKAKTVILFAGLPDIYESEGYDRANMKMPDGHNRLIEEVAKVNQRVIVVLECGSAVEVPWADDVEGILYAGLSGQAGAKAIMRILLGEVNPSGKLAETWPMHYEDVVTAGYYGKGHRNAQYREGIYVGYRYYETAGVPVRFPFGYGLSYTTFAYSNPRLDRISKTLTVTVKNTGKCAGKETLFLFVSHLFKDCYRPKRVLKHFEKVDLEAGERMDVVIQLDERDFAIWDHGWIVDEGYYLCEVTGSPLETGTVLKIEADLDMLDRVNVGSKWQVRQQADAMRPTHESRNSDAFSKLANWYRNPVGAPSEQDFLTLYKQSLPDITANAAFDINTNFEDLLEESRVFRKLFDDFEQKMADELGRDSAEYKGMVAMAKQSPLRALQNNQKWKHHRAQACADLANRKYLSMIRHFFS</sequence>